<keyword evidence="1" id="KW-0732">Signal</keyword>
<comment type="caution">
    <text evidence="2">The sequence shown here is derived from an EMBL/GenBank/DDBJ whole genome shotgun (WGS) entry which is preliminary data.</text>
</comment>
<dbReference type="AlphaFoldDB" id="A0A024GRU6"/>
<sequence length="175" mass="19291">MLCQHLSAIIFAILALAPTINANSKIAMKNASDISVNDKYHYDFELQVTNKLICLEILQVHLDTNSTDSAMKVGEKCSGRFDCEYGNQCVHNKCSNKPGVLQHVGMTPRANDLVARTENSSHRDCVKQFASKNGAKDTEYPLYTYDEKTSQCTHAAGIKGLTYKDGAETGLLPMK</sequence>
<feature type="signal peptide" evidence="1">
    <location>
        <begin position="1"/>
        <end position="22"/>
    </location>
</feature>
<name>A0A024GRU6_9STRA</name>
<dbReference type="EMBL" id="CAIX01000320">
    <property type="protein sequence ID" value="CCI49645.1"/>
    <property type="molecule type" value="Genomic_DNA"/>
</dbReference>
<evidence type="ECO:0000313" key="3">
    <source>
        <dbReference type="Proteomes" id="UP000053237"/>
    </source>
</evidence>
<organism evidence="2 3">
    <name type="scientific">Albugo candida</name>
    <dbReference type="NCBI Taxonomy" id="65357"/>
    <lineage>
        <taxon>Eukaryota</taxon>
        <taxon>Sar</taxon>
        <taxon>Stramenopiles</taxon>
        <taxon>Oomycota</taxon>
        <taxon>Peronosporomycetes</taxon>
        <taxon>Albuginales</taxon>
        <taxon>Albuginaceae</taxon>
        <taxon>Albugo</taxon>
    </lineage>
</organism>
<evidence type="ECO:0000256" key="1">
    <source>
        <dbReference type="SAM" id="SignalP"/>
    </source>
</evidence>
<reference evidence="2 3" key="1">
    <citation type="submission" date="2012-05" db="EMBL/GenBank/DDBJ databases">
        <title>Recombination and specialization in a pathogen metapopulation.</title>
        <authorList>
            <person name="Gardiner A."/>
            <person name="Kemen E."/>
            <person name="Schultz-Larsen T."/>
            <person name="MacLean D."/>
            <person name="Van Oosterhout C."/>
            <person name="Jones J.D.G."/>
        </authorList>
    </citation>
    <scope>NUCLEOTIDE SEQUENCE [LARGE SCALE GENOMIC DNA]</scope>
    <source>
        <strain evidence="2 3">Ac Nc2</strain>
    </source>
</reference>
<gene>
    <name evidence="2" type="ORF">BN9_110060</name>
</gene>
<feature type="chain" id="PRO_5001529636" evidence="1">
    <location>
        <begin position="23"/>
        <end position="175"/>
    </location>
</feature>
<dbReference type="InParanoid" id="A0A024GRU6"/>
<keyword evidence="3" id="KW-1185">Reference proteome</keyword>
<protein>
    <submittedName>
        <fullName evidence="2">Uncharacterized protein</fullName>
    </submittedName>
</protein>
<dbReference type="Proteomes" id="UP000053237">
    <property type="component" value="Unassembled WGS sequence"/>
</dbReference>
<proteinExistence type="predicted"/>
<accession>A0A024GRU6</accession>
<evidence type="ECO:0000313" key="2">
    <source>
        <dbReference type="EMBL" id="CCI49645.1"/>
    </source>
</evidence>